<reference evidence="1 2" key="1">
    <citation type="submission" date="2020-08" db="EMBL/GenBank/DDBJ databases">
        <title>Genomic Encyclopedia of Type Strains, Phase III (KMG-III): the genomes of soil and plant-associated and newly described type strains.</title>
        <authorList>
            <person name="Whitman W."/>
        </authorList>
    </citation>
    <scope>NUCLEOTIDE SEQUENCE [LARGE SCALE GENOMIC DNA]</scope>
    <source>
        <strain evidence="1 2">CECT 4462</strain>
    </source>
</reference>
<dbReference type="Proteomes" id="UP000549250">
    <property type="component" value="Unassembled WGS sequence"/>
</dbReference>
<gene>
    <name evidence="1" type="ORF">FHR87_003947</name>
</gene>
<dbReference type="RefSeq" id="WP_183168302.1">
    <property type="nucleotide sequence ID" value="NZ_JACHXI010000066.1"/>
</dbReference>
<dbReference type="EMBL" id="JACHXI010000066">
    <property type="protein sequence ID" value="MBB3105504.1"/>
    <property type="molecule type" value="Genomic_DNA"/>
</dbReference>
<comment type="caution">
    <text evidence="1">The sequence shown here is derived from an EMBL/GenBank/DDBJ whole genome shotgun (WGS) entry which is preliminary data.</text>
</comment>
<protein>
    <submittedName>
        <fullName evidence="1">Uncharacterized protein</fullName>
    </submittedName>
</protein>
<organism evidence="1 2">
    <name type="scientific">Azomonas macrocytogenes</name>
    <name type="common">Azotobacter macrocytogenes</name>
    <dbReference type="NCBI Taxonomy" id="69962"/>
    <lineage>
        <taxon>Bacteria</taxon>
        <taxon>Pseudomonadati</taxon>
        <taxon>Pseudomonadota</taxon>
        <taxon>Gammaproteobacteria</taxon>
        <taxon>Pseudomonadales</taxon>
        <taxon>Pseudomonadaceae</taxon>
        <taxon>Azomonas</taxon>
    </lineage>
</organism>
<dbReference type="AlphaFoldDB" id="A0A839TBK5"/>
<evidence type="ECO:0000313" key="2">
    <source>
        <dbReference type="Proteomes" id="UP000549250"/>
    </source>
</evidence>
<sequence>MTNLISQTFITINGMRLPFRNVEIDGVVYQVPKGISRNKDKKRWQIKFERNGVCLIIGGISDSKLNPAASLEKAIALLSKCIDRLTEKQLSRNRKHNYKYISPLPISKYMKLIWRVSKTTPTLYAYLYSPCLKKDKFVIFGSHKLITKNQNILKERMAIALLYNARIEHGDHDPYRAINEQEIDKYIDLAKSKITNNINFMKFIQDGLELNRQLKGI</sequence>
<keyword evidence="2" id="KW-1185">Reference proteome</keyword>
<accession>A0A839TBK5</accession>
<name>A0A839TBK5_AZOMA</name>
<evidence type="ECO:0000313" key="1">
    <source>
        <dbReference type="EMBL" id="MBB3105504.1"/>
    </source>
</evidence>
<proteinExistence type="predicted"/>